<protein>
    <submittedName>
        <fullName evidence="1">Uncharacterized protein</fullName>
    </submittedName>
</protein>
<gene>
    <name evidence="1" type="ORF">MNBD_GAMMA25-1267</name>
</gene>
<name>A0A3B1AUT6_9ZZZZ</name>
<organism evidence="1">
    <name type="scientific">hydrothermal vent metagenome</name>
    <dbReference type="NCBI Taxonomy" id="652676"/>
    <lineage>
        <taxon>unclassified sequences</taxon>
        <taxon>metagenomes</taxon>
        <taxon>ecological metagenomes</taxon>
    </lineage>
</organism>
<evidence type="ECO:0000313" key="1">
    <source>
        <dbReference type="EMBL" id="VAX09779.1"/>
    </source>
</evidence>
<dbReference type="AlphaFoldDB" id="A0A3B1AUT6"/>
<accession>A0A3B1AUT6</accession>
<dbReference type="EMBL" id="UOFY01000042">
    <property type="protein sequence ID" value="VAX09779.1"/>
    <property type="molecule type" value="Genomic_DNA"/>
</dbReference>
<proteinExistence type="predicted"/>
<sequence length="136" mass="15300">MNTGTQTINSTGKVLPSLKNPFIKKMVVNLRNAERDVVILHAEACASGFRMLNGELPETDVIDHVSVRLKKEEERYQAAKTALLRLNIDITAIAMLSNRERLDLFSHYFTIYTPTVPDAIELFSLEEMKALVAIIP</sequence>
<reference evidence="1" key="1">
    <citation type="submission" date="2018-06" db="EMBL/GenBank/DDBJ databases">
        <authorList>
            <person name="Zhirakovskaya E."/>
        </authorList>
    </citation>
    <scope>NUCLEOTIDE SEQUENCE</scope>
</reference>